<evidence type="ECO:0000256" key="3">
    <source>
        <dbReference type="ARBA" id="ARBA00023295"/>
    </source>
</evidence>
<dbReference type="Pfam" id="PF16355">
    <property type="entry name" value="DUF4982"/>
    <property type="match status" value="1"/>
</dbReference>
<dbReference type="InterPro" id="IPR051913">
    <property type="entry name" value="GH2_Domain-Containing"/>
</dbReference>
<dbReference type="PANTHER" id="PTHR42732">
    <property type="entry name" value="BETA-GALACTOSIDASE"/>
    <property type="match status" value="1"/>
</dbReference>
<dbReference type="GO" id="GO:0004553">
    <property type="term" value="F:hydrolase activity, hydrolyzing O-glycosyl compounds"/>
    <property type="evidence" value="ECO:0007669"/>
    <property type="project" value="InterPro"/>
</dbReference>
<dbReference type="Pfam" id="PF02836">
    <property type="entry name" value="Glyco_hydro_2_C"/>
    <property type="match status" value="1"/>
</dbReference>
<dbReference type="PROSITE" id="PS00608">
    <property type="entry name" value="GLYCOSYL_HYDROL_F2_2"/>
    <property type="match status" value="1"/>
</dbReference>
<reference evidence="9 10" key="1">
    <citation type="submission" date="2019-04" db="EMBL/GenBank/DDBJ databases">
        <authorList>
            <person name="Van Vliet M D."/>
        </authorList>
    </citation>
    <scope>NUCLEOTIDE SEQUENCE [LARGE SCALE GENOMIC DNA]</scope>
    <source>
        <strain evidence="9 10">F21</strain>
    </source>
</reference>
<dbReference type="Proteomes" id="UP000346198">
    <property type="component" value="Unassembled WGS sequence"/>
</dbReference>
<protein>
    <submittedName>
        <fullName evidence="9">Beta-galactosidase BoGH2A</fullName>
    </submittedName>
</protein>
<evidence type="ECO:0000259" key="5">
    <source>
        <dbReference type="Pfam" id="PF02836"/>
    </source>
</evidence>
<name>A0A6C2UMY0_9BACT</name>
<dbReference type="InterPro" id="IPR036156">
    <property type="entry name" value="Beta-gal/glucu_dom_sf"/>
</dbReference>
<dbReference type="InterPro" id="IPR023232">
    <property type="entry name" value="Glyco_hydro_2_AS"/>
</dbReference>
<feature type="domain" description="DUF4982" evidence="7">
    <location>
        <begin position="626"/>
        <end position="685"/>
    </location>
</feature>
<dbReference type="InterPro" id="IPR032311">
    <property type="entry name" value="DUF4982"/>
</dbReference>
<dbReference type="InterPro" id="IPR040605">
    <property type="entry name" value="Glyco_hydro2_dom5"/>
</dbReference>
<proteinExistence type="inferred from homology"/>
<dbReference type="Gene3D" id="2.60.40.10">
    <property type="entry name" value="Immunoglobulins"/>
    <property type="match status" value="3"/>
</dbReference>
<gene>
    <name evidence="9" type="ORF">SCARR_02509</name>
</gene>
<dbReference type="InterPro" id="IPR013783">
    <property type="entry name" value="Ig-like_fold"/>
</dbReference>
<evidence type="ECO:0000313" key="10">
    <source>
        <dbReference type="Proteomes" id="UP000346198"/>
    </source>
</evidence>
<dbReference type="PANTHER" id="PTHR42732:SF1">
    <property type="entry name" value="BETA-MANNOSIDASE"/>
    <property type="match status" value="1"/>
</dbReference>
<dbReference type="InterPro" id="IPR006102">
    <property type="entry name" value="Ig-like_GH2"/>
</dbReference>
<dbReference type="RefSeq" id="WP_136061866.1">
    <property type="nucleotide sequence ID" value="NZ_CAAHFH010000001.1"/>
</dbReference>
<dbReference type="GO" id="GO:0005975">
    <property type="term" value="P:carbohydrate metabolic process"/>
    <property type="evidence" value="ECO:0007669"/>
    <property type="project" value="InterPro"/>
</dbReference>
<dbReference type="Pfam" id="PF02837">
    <property type="entry name" value="Glyco_hydro_2_N"/>
    <property type="match status" value="1"/>
</dbReference>
<dbReference type="AlphaFoldDB" id="A0A6C2UMY0"/>
<dbReference type="InterPro" id="IPR006101">
    <property type="entry name" value="Glyco_hydro_2"/>
</dbReference>
<evidence type="ECO:0000256" key="1">
    <source>
        <dbReference type="ARBA" id="ARBA00007401"/>
    </source>
</evidence>
<sequence length="802" mass="89891">MVKFKNIRKVTLLSVAGIGLAGATIARERINFDEDWTFHLGDVPGAEASGFKDGEWRSLALPHDWSVEAEFSQDNAGRNAWLPGGTGWYRKEFLVPAEYSGKHVELQFDGVYRHAEVWVNGKSLGVQYDGYTSFYCDITKHLRFGEENTIAVRVDNSDVPNCRWYSGSGIYRHVWLTKTDPLHVANWGTYITTPEVSGDKAVVNIRTEIENSGRKAGFELETTLFNGSGKEVAKITTKAMVSKSKTVEQTATIKSPELWSVDAPNLYSAISRVKAGGKVVDEYRSTFGIRTLRFDAEKGFFLNGQNMKMKGVCLHHEMGTVGAAVPVRMWERRLAALKDLGCNAIRTAHNPMAPEFMDLCDRMGFLVMDEFVDKWEHQIRPNADPLNDPAFAEPHFPQEWEKNFTGTIRRDRNHPSVIIWSVGNENHPAGSDKQNEGLERYCNFVRSMDPTRPVISGMERGKDMKPEWKVNDILKSCAHMDLIGMNYGEQWVKRIGQRNPGKPFVSTESYVYFNSSETKRFALIEKSPWIDVLESDHNMGLFLWVGARYLGEVSKKKAWPRIHGGSSALLDMASFKTINGSMYEAFWSEQPVVSLAVYDGAPGERKGFSGWGSPERKRHWNLTADEKVDLVSYTNCDSVELYLNGRKLGTQKLSDFPNWIMNWRKITYEPGTLRAVGIRDGKAVCEDRLITAGAPVSIQLTADAETVASKGVVHVEVRLYDKLGNRVNHEEVELEFSVEGGMILGLDNGVMTAESSFLEKKVRQTNEGRCLCIVRAGESTGKLKLTVKAKGLSSSAVVVDVE</sequence>
<dbReference type="Gene3D" id="3.20.20.80">
    <property type="entry name" value="Glycosidases"/>
    <property type="match status" value="1"/>
</dbReference>
<evidence type="ECO:0000256" key="2">
    <source>
        <dbReference type="ARBA" id="ARBA00022801"/>
    </source>
</evidence>
<organism evidence="9 10">
    <name type="scientific">Pontiella sulfatireligans</name>
    <dbReference type="NCBI Taxonomy" id="2750658"/>
    <lineage>
        <taxon>Bacteria</taxon>
        <taxon>Pseudomonadati</taxon>
        <taxon>Kiritimatiellota</taxon>
        <taxon>Kiritimatiellia</taxon>
        <taxon>Kiritimatiellales</taxon>
        <taxon>Pontiellaceae</taxon>
        <taxon>Pontiella</taxon>
    </lineage>
</organism>
<dbReference type="InterPro" id="IPR006104">
    <property type="entry name" value="Glyco_hydro_2_N"/>
</dbReference>
<dbReference type="SUPFAM" id="SSF51445">
    <property type="entry name" value="(Trans)glycosidases"/>
    <property type="match status" value="1"/>
</dbReference>
<dbReference type="InterPro" id="IPR017853">
    <property type="entry name" value="GH"/>
</dbReference>
<keyword evidence="3" id="KW-0326">Glycosidase</keyword>
<dbReference type="PRINTS" id="PR00132">
    <property type="entry name" value="GLHYDRLASE2"/>
</dbReference>
<dbReference type="Pfam" id="PF18565">
    <property type="entry name" value="Glyco_hydro2_C5"/>
    <property type="match status" value="1"/>
</dbReference>
<feature type="domain" description="Glycosyl hydrolases family 2 sugar binding" evidence="6">
    <location>
        <begin position="85"/>
        <end position="179"/>
    </location>
</feature>
<accession>A0A6C2UMY0</accession>
<evidence type="ECO:0000313" key="9">
    <source>
        <dbReference type="EMBL" id="VGO20446.1"/>
    </source>
</evidence>
<dbReference type="EMBL" id="CAAHFH010000001">
    <property type="protein sequence ID" value="VGO20446.1"/>
    <property type="molecule type" value="Genomic_DNA"/>
</dbReference>
<evidence type="ECO:0000259" key="8">
    <source>
        <dbReference type="Pfam" id="PF18565"/>
    </source>
</evidence>
<dbReference type="InterPro" id="IPR008979">
    <property type="entry name" value="Galactose-bd-like_sf"/>
</dbReference>
<dbReference type="InterPro" id="IPR006103">
    <property type="entry name" value="Glyco_hydro_2_cat"/>
</dbReference>
<dbReference type="SUPFAM" id="SSF49303">
    <property type="entry name" value="beta-Galactosidase/glucuronidase domain"/>
    <property type="match status" value="1"/>
</dbReference>
<comment type="similarity">
    <text evidence="1">Belongs to the glycosyl hydrolase 2 family.</text>
</comment>
<evidence type="ECO:0000259" key="7">
    <source>
        <dbReference type="Pfam" id="PF16355"/>
    </source>
</evidence>
<feature type="domain" description="Glycoside hydrolase family 2 immunoglobulin-like beta-sandwich" evidence="4">
    <location>
        <begin position="191"/>
        <end position="290"/>
    </location>
</feature>
<feature type="domain" description="Glycoside hydrolase family 2" evidence="8">
    <location>
        <begin position="698"/>
        <end position="797"/>
    </location>
</feature>
<keyword evidence="2" id="KW-0378">Hydrolase</keyword>
<evidence type="ECO:0000259" key="6">
    <source>
        <dbReference type="Pfam" id="PF02837"/>
    </source>
</evidence>
<evidence type="ECO:0000259" key="4">
    <source>
        <dbReference type="Pfam" id="PF00703"/>
    </source>
</evidence>
<dbReference type="Pfam" id="PF00703">
    <property type="entry name" value="Glyco_hydro_2"/>
    <property type="match status" value="1"/>
</dbReference>
<feature type="domain" description="Glycoside hydrolase family 2 catalytic" evidence="5">
    <location>
        <begin position="298"/>
        <end position="508"/>
    </location>
</feature>
<keyword evidence="10" id="KW-1185">Reference proteome</keyword>
<dbReference type="Gene3D" id="2.60.120.260">
    <property type="entry name" value="Galactose-binding domain-like"/>
    <property type="match status" value="1"/>
</dbReference>
<dbReference type="SUPFAM" id="SSF49785">
    <property type="entry name" value="Galactose-binding domain-like"/>
    <property type="match status" value="1"/>
</dbReference>